<feature type="compositionally biased region" description="Acidic residues" evidence="1">
    <location>
        <begin position="64"/>
        <end position="81"/>
    </location>
</feature>
<evidence type="ECO:0000313" key="2">
    <source>
        <dbReference type="EMBL" id="SVA94598.1"/>
    </source>
</evidence>
<protein>
    <submittedName>
        <fullName evidence="2">Uncharacterized protein</fullName>
    </submittedName>
</protein>
<accession>A0A381ZZ59</accession>
<sequence>MEILPMSATLERNQVIELLDKLGSEQDEDVLAAARMLHSQITESGMGWGDLLVGHEPEVGEEAQVDSLPDEGDDIAEDTVEPDTKFTGDETQTLSLIEKLLARDGISSEFREELEEYKTDISDGTFDSSDHRYIHAVFERLTNN</sequence>
<dbReference type="AlphaFoldDB" id="A0A381ZZ59"/>
<organism evidence="2">
    <name type="scientific">marine metagenome</name>
    <dbReference type="NCBI Taxonomy" id="408172"/>
    <lineage>
        <taxon>unclassified sequences</taxon>
        <taxon>metagenomes</taxon>
        <taxon>ecological metagenomes</taxon>
    </lineage>
</organism>
<feature type="region of interest" description="Disordered" evidence="1">
    <location>
        <begin position="64"/>
        <end position="87"/>
    </location>
</feature>
<proteinExistence type="predicted"/>
<gene>
    <name evidence="2" type="ORF">METZ01_LOCUS147452</name>
</gene>
<name>A0A381ZZ59_9ZZZZ</name>
<dbReference type="EMBL" id="UINC01023273">
    <property type="protein sequence ID" value="SVA94598.1"/>
    <property type="molecule type" value="Genomic_DNA"/>
</dbReference>
<evidence type="ECO:0000256" key="1">
    <source>
        <dbReference type="SAM" id="MobiDB-lite"/>
    </source>
</evidence>
<reference evidence="2" key="1">
    <citation type="submission" date="2018-05" db="EMBL/GenBank/DDBJ databases">
        <authorList>
            <person name="Lanie J.A."/>
            <person name="Ng W.-L."/>
            <person name="Kazmierczak K.M."/>
            <person name="Andrzejewski T.M."/>
            <person name="Davidsen T.M."/>
            <person name="Wayne K.J."/>
            <person name="Tettelin H."/>
            <person name="Glass J.I."/>
            <person name="Rusch D."/>
            <person name="Podicherti R."/>
            <person name="Tsui H.-C.T."/>
            <person name="Winkler M.E."/>
        </authorList>
    </citation>
    <scope>NUCLEOTIDE SEQUENCE</scope>
</reference>